<dbReference type="Proteomes" id="UP000030651">
    <property type="component" value="Unassembled WGS sequence"/>
</dbReference>
<evidence type="ECO:0000313" key="1">
    <source>
        <dbReference type="EMBL" id="ETS78285.1"/>
    </source>
</evidence>
<name>W3WWR2_PESFW</name>
<dbReference type="OrthoDB" id="5419927at2759"/>
<dbReference type="OMA" id="PEFMVRK"/>
<dbReference type="PANTHER" id="PTHR40619">
    <property type="entry name" value="FUNGAL STAND N-TERMINAL GOODBYE DOMAIN-CONTAINING PROTEIN"/>
    <property type="match status" value="1"/>
</dbReference>
<dbReference type="AlphaFoldDB" id="W3WWR2"/>
<accession>W3WWR2</accession>
<proteinExistence type="predicted"/>
<dbReference type="KEGG" id="pfy:PFICI_10347"/>
<reference evidence="2" key="1">
    <citation type="journal article" date="2015" name="BMC Genomics">
        <title>Genomic and transcriptomic analysis of the endophytic fungus Pestalotiopsis fici reveals its lifestyle and high potential for synthesis of natural products.</title>
        <authorList>
            <person name="Wang X."/>
            <person name="Zhang X."/>
            <person name="Liu L."/>
            <person name="Xiang M."/>
            <person name="Wang W."/>
            <person name="Sun X."/>
            <person name="Che Y."/>
            <person name="Guo L."/>
            <person name="Liu G."/>
            <person name="Guo L."/>
            <person name="Wang C."/>
            <person name="Yin W.B."/>
            <person name="Stadler M."/>
            <person name="Zhang X."/>
            <person name="Liu X."/>
        </authorList>
    </citation>
    <scope>NUCLEOTIDE SEQUENCE [LARGE SCALE GENOMIC DNA]</scope>
    <source>
        <strain evidence="2">W106-1 / CGMCC3.15140</strain>
    </source>
</reference>
<dbReference type="EMBL" id="KI912115">
    <property type="protein sequence ID" value="ETS78285.1"/>
    <property type="molecule type" value="Genomic_DNA"/>
</dbReference>
<dbReference type="GeneID" id="19275360"/>
<sequence>MDLVGNPMASRTDCGEIADDYNTFYSEYFATQKEFMETANRFLEKSKLPPMDLVQADASGWNTVQSRMEQACSAIEKVSTQEKELSGMRGKMVKAFRGLCRNAATGKLFTSLIPDDMGGSVLCGGLNVICTALEQTSVHREAVYKALERLPRILNNHVEFLELVGQDADIHQRAAKLYTEVLRTLNHILRWYTTNAFVVGAKRLINPSALSANLNDHITEVQLAAKDLKSRATFVLWKKSSNNAEEVLALGANIGRQFECVNLNIQQLHTASYDIIENLIHNNVKSLLGDYMQSLAIKHTSNSLLPAASHPITTSAEFLRELEYDPNLIIKDVNELRRLYFTNTVSRPDANRLWAFKENRRVTAWRTVHEDSLMLVNARSGDSMDWSTTMVNATFIRCLIEEKPDFTRINTIPLGFFCSQHRDPYRDEEAKPERIALNLVLQLVHHFPNFEPTDLRKCLDKLERDNIDSIFRIFRYLVKKLPETARVYLILDGLSFTRENQERSVWEIVDHLICILLEKKHKATLKFMFCSPTRANFLEKLFDDSEILNLPLAPMSLPGNSLLRLR</sequence>
<protein>
    <recommendedName>
        <fullName evidence="3">Fungal STAND N-terminal Goodbye domain-containing protein</fullName>
    </recommendedName>
</protein>
<keyword evidence="2" id="KW-1185">Reference proteome</keyword>
<dbReference type="PANTHER" id="PTHR40619:SF3">
    <property type="entry name" value="FUNGAL STAND N-TERMINAL GOODBYE DOMAIN-CONTAINING PROTEIN"/>
    <property type="match status" value="1"/>
</dbReference>
<evidence type="ECO:0000313" key="2">
    <source>
        <dbReference type="Proteomes" id="UP000030651"/>
    </source>
</evidence>
<evidence type="ECO:0008006" key="3">
    <source>
        <dbReference type="Google" id="ProtNLM"/>
    </source>
</evidence>
<organism evidence="1 2">
    <name type="scientific">Pestalotiopsis fici (strain W106-1 / CGMCC3.15140)</name>
    <dbReference type="NCBI Taxonomy" id="1229662"/>
    <lineage>
        <taxon>Eukaryota</taxon>
        <taxon>Fungi</taxon>
        <taxon>Dikarya</taxon>
        <taxon>Ascomycota</taxon>
        <taxon>Pezizomycotina</taxon>
        <taxon>Sordariomycetes</taxon>
        <taxon>Xylariomycetidae</taxon>
        <taxon>Amphisphaeriales</taxon>
        <taxon>Sporocadaceae</taxon>
        <taxon>Pestalotiopsis</taxon>
    </lineage>
</organism>
<dbReference type="InParanoid" id="W3WWR2"/>
<dbReference type="eggNOG" id="ENOG502SIF9">
    <property type="taxonomic scope" value="Eukaryota"/>
</dbReference>
<gene>
    <name evidence="1" type="ORF">PFICI_10347</name>
</gene>
<dbReference type="HOGENOM" id="CLU_030266_1_0_1"/>
<dbReference type="RefSeq" id="XP_007837119.1">
    <property type="nucleotide sequence ID" value="XM_007838928.1"/>
</dbReference>